<dbReference type="PANTHER" id="PTHR43830:SF3">
    <property type="entry name" value="PROTEIN PSP1"/>
    <property type="match status" value="1"/>
</dbReference>
<sequence length="267" mass="30447">MAVLQLQCAPWDKIYNVSWEGSNYQLQDCLIIAADFGQDLARVLDIVPEATELDNDVQIIRKATAEDLVAMPTDQERQSAWRYGYDQIKNLSLDMKLIDVHYTWDRSRLTFAFVANGRVDFRELVKELTNHFNKNIRLQQIGIRDESKLTGDIGRCGRDLCCRQYLTKFTSVTGDMAETQQLASRGSDRISGNCGRLMCCLSYEVEGYQEKSGKMPPLGARVNVDGRKGEIISHNLLKESVNVRFDPEKGEESFVAEIDLNRHKKKN</sequence>
<evidence type="ECO:0000313" key="2">
    <source>
        <dbReference type="EMBL" id="KKR14795.1"/>
    </source>
</evidence>
<dbReference type="PROSITE" id="PS51411">
    <property type="entry name" value="PSP1_C"/>
    <property type="match status" value="1"/>
</dbReference>
<evidence type="ECO:0000259" key="1">
    <source>
        <dbReference type="PROSITE" id="PS51411"/>
    </source>
</evidence>
<name>A0A0G0QWT2_9BACT</name>
<proteinExistence type="predicted"/>
<dbReference type="AlphaFoldDB" id="A0A0G0QWT2"/>
<reference evidence="2 3" key="1">
    <citation type="journal article" date="2015" name="Nature">
        <title>rRNA introns, odd ribosomes, and small enigmatic genomes across a large radiation of phyla.</title>
        <authorList>
            <person name="Brown C.T."/>
            <person name="Hug L.A."/>
            <person name="Thomas B.C."/>
            <person name="Sharon I."/>
            <person name="Castelle C.J."/>
            <person name="Singh A."/>
            <person name="Wilkins M.J."/>
            <person name="Williams K.H."/>
            <person name="Banfield J.F."/>
        </authorList>
    </citation>
    <scope>NUCLEOTIDE SEQUENCE [LARGE SCALE GENOMIC DNA]</scope>
</reference>
<accession>A0A0G0QWT2</accession>
<dbReference type="Proteomes" id="UP000034048">
    <property type="component" value="Unassembled WGS sequence"/>
</dbReference>
<comment type="caution">
    <text evidence="2">The sequence shown here is derived from an EMBL/GenBank/DDBJ whole genome shotgun (WGS) entry which is preliminary data.</text>
</comment>
<dbReference type="Pfam" id="PF04468">
    <property type="entry name" value="PSP1"/>
    <property type="match status" value="1"/>
</dbReference>
<dbReference type="PANTHER" id="PTHR43830">
    <property type="entry name" value="PROTEIN PSP1"/>
    <property type="match status" value="1"/>
</dbReference>
<dbReference type="NCBIfam" id="NF041131">
    <property type="entry name" value="RicT_YaaT_fam"/>
    <property type="match status" value="1"/>
</dbReference>
<feature type="domain" description="PSP1 C-terminal" evidence="1">
    <location>
        <begin position="57"/>
        <end position="141"/>
    </location>
</feature>
<dbReference type="GO" id="GO:0005737">
    <property type="term" value="C:cytoplasm"/>
    <property type="evidence" value="ECO:0007669"/>
    <property type="project" value="TreeGrafter"/>
</dbReference>
<dbReference type="InterPro" id="IPR007557">
    <property type="entry name" value="PSP1_C"/>
</dbReference>
<gene>
    <name evidence="2" type="ORF">UT42_C0018G0003</name>
</gene>
<evidence type="ECO:0000313" key="3">
    <source>
        <dbReference type="Proteomes" id="UP000034048"/>
    </source>
</evidence>
<dbReference type="EMBL" id="LBWS01000018">
    <property type="protein sequence ID" value="KKR14795.1"/>
    <property type="molecule type" value="Genomic_DNA"/>
</dbReference>
<dbReference type="PATRIC" id="fig|1618634.3.peg.241"/>
<protein>
    <recommendedName>
        <fullName evidence="1">PSP1 C-terminal domain-containing protein</fullName>
    </recommendedName>
</protein>
<dbReference type="InterPro" id="IPR047767">
    <property type="entry name" value="PSP1-like"/>
</dbReference>
<organism evidence="2 3">
    <name type="scientific">Candidatus Falkowbacteria bacterium GW2011_GWA2_39_24</name>
    <dbReference type="NCBI Taxonomy" id="1618634"/>
    <lineage>
        <taxon>Bacteria</taxon>
        <taxon>Candidatus Falkowiibacteriota</taxon>
    </lineage>
</organism>